<evidence type="ECO:0000313" key="2">
    <source>
        <dbReference type="EMBL" id="KLT39708.1"/>
    </source>
</evidence>
<reference evidence="2 3" key="1">
    <citation type="submission" date="2015-03" db="EMBL/GenBank/DDBJ databases">
        <title>Genomics and transcriptomics of the oil-accumulating basidiomycete yeast T. oleaginosus allow insights into substrate utilization and the diverse evolutionary trajectories of mating systems in fungi.</title>
        <authorList>
            <consortium name="DOE Joint Genome Institute"/>
            <person name="Kourist R."/>
            <person name="Kracht O."/>
            <person name="Bracharz F."/>
            <person name="Lipzen A."/>
            <person name="Nolan M."/>
            <person name="Ohm R."/>
            <person name="Grigoriev I."/>
            <person name="Sun S."/>
            <person name="Heitman J."/>
            <person name="Bruck T."/>
            <person name="Nowrousian M."/>
        </authorList>
    </citation>
    <scope>NUCLEOTIDE SEQUENCE [LARGE SCALE GENOMIC DNA]</scope>
    <source>
        <strain evidence="2 3">IBC0246</strain>
    </source>
</reference>
<keyword evidence="3" id="KW-1185">Reference proteome</keyword>
<keyword evidence="1" id="KW-0732">Signal</keyword>
<proteinExistence type="predicted"/>
<evidence type="ECO:0000256" key="1">
    <source>
        <dbReference type="SAM" id="SignalP"/>
    </source>
</evidence>
<dbReference type="RefSeq" id="XP_018276199.1">
    <property type="nucleotide sequence ID" value="XM_018424198.1"/>
</dbReference>
<feature type="signal peptide" evidence="1">
    <location>
        <begin position="1"/>
        <end position="18"/>
    </location>
</feature>
<dbReference type="Proteomes" id="UP000053611">
    <property type="component" value="Unassembled WGS sequence"/>
</dbReference>
<dbReference type="AlphaFoldDB" id="A0A0J0XF86"/>
<protein>
    <recommendedName>
        <fullName evidence="4">Extracellular membrane protein CFEM domain-containing protein</fullName>
    </recommendedName>
</protein>
<dbReference type="EMBL" id="KQ087251">
    <property type="protein sequence ID" value="KLT39708.1"/>
    <property type="molecule type" value="Genomic_DNA"/>
</dbReference>
<dbReference type="GeneID" id="28984801"/>
<gene>
    <name evidence="2" type="ORF">CC85DRAFT_288279</name>
</gene>
<name>A0A0J0XF86_9TREE</name>
<evidence type="ECO:0000313" key="3">
    <source>
        <dbReference type="Proteomes" id="UP000053611"/>
    </source>
</evidence>
<organism evidence="2 3">
    <name type="scientific">Cutaneotrichosporon oleaginosum</name>
    <dbReference type="NCBI Taxonomy" id="879819"/>
    <lineage>
        <taxon>Eukaryota</taxon>
        <taxon>Fungi</taxon>
        <taxon>Dikarya</taxon>
        <taxon>Basidiomycota</taxon>
        <taxon>Agaricomycotina</taxon>
        <taxon>Tremellomycetes</taxon>
        <taxon>Trichosporonales</taxon>
        <taxon>Trichosporonaceae</taxon>
        <taxon>Cutaneotrichosporon</taxon>
    </lineage>
</organism>
<accession>A0A0J0XF86</accession>
<evidence type="ECO:0008006" key="4">
    <source>
        <dbReference type="Google" id="ProtNLM"/>
    </source>
</evidence>
<feature type="chain" id="PRO_5005245380" description="Extracellular membrane protein CFEM domain-containing protein" evidence="1">
    <location>
        <begin position="19"/>
        <end position="200"/>
    </location>
</feature>
<sequence length="200" mass="18679">MRFPVLVSVAALAASVSASPAKRQDACATQCDFEQKFCAFRESPDCATVCTAAEYNKWVACHACQLQAGNTAEADALKTAIARLAAGCLSTGNGLTGGSTSALASATGAAPASAASSAPAGAVVDAASPSGSASPMASVASSASAAMSSAMSSAASAVASGSAAAPSASAPAASTTSSGAMGNAVPVLAGVVGVAAALLA</sequence>